<protein>
    <submittedName>
        <fullName evidence="2">TAP-like protein</fullName>
    </submittedName>
</protein>
<evidence type="ECO:0000313" key="3">
    <source>
        <dbReference type="Proteomes" id="UP000243542"/>
    </source>
</evidence>
<evidence type="ECO:0000259" key="1">
    <source>
        <dbReference type="Pfam" id="PF08386"/>
    </source>
</evidence>
<reference evidence="2 3" key="1">
    <citation type="submission" date="2017-10" db="EMBL/GenBank/DDBJ databases">
        <title>Sequencing the genomes of 1000 actinobacteria strains.</title>
        <authorList>
            <person name="Klenk H.-P."/>
        </authorList>
    </citation>
    <scope>NUCLEOTIDE SEQUENCE [LARGE SCALE GENOMIC DNA]</scope>
    <source>
        <strain evidence="2 3">DSM 46092</strain>
    </source>
</reference>
<organism evidence="2 3">
    <name type="scientific">Amycolatopsis sulphurea</name>
    <dbReference type="NCBI Taxonomy" id="76022"/>
    <lineage>
        <taxon>Bacteria</taxon>
        <taxon>Bacillati</taxon>
        <taxon>Actinomycetota</taxon>
        <taxon>Actinomycetes</taxon>
        <taxon>Pseudonocardiales</taxon>
        <taxon>Pseudonocardiaceae</taxon>
        <taxon>Amycolatopsis</taxon>
    </lineage>
</organism>
<dbReference type="EMBL" id="PDJK01000001">
    <property type="protein sequence ID" value="PFG56538.1"/>
    <property type="molecule type" value="Genomic_DNA"/>
</dbReference>
<accession>A0A2A9FZF9</accession>
<dbReference type="AlphaFoldDB" id="A0A2A9FZF9"/>
<proteinExistence type="predicted"/>
<evidence type="ECO:0000313" key="2">
    <source>
        <dbReference type="EMBL" id="PFG56538.1"/>
    </source>
</evidence>
<keyword evidence="3" id="KW-1185">Reference proteome</keyword>
<dbReference type="Proteomes" id="UP000243542">
    <property type="component" value="Unassembled WGS sequence"/>
</dbReference>
<feature type="domain" description="Peptidase S33 tripeptidyl aminopeptidase-like C-terminal" evidence="1">
    <location>
        <begin position="48"/>
        <end position="95"/>
    </location>
</feature>
<name>A0A2A9FZF9_9PSEU</name>
<dbReference type="InterPro" id="IPR013595">
    <property type="entry name" value="Pept_S33_TAP-like_C"/>
</dbReference>
<dbReference type="Pfam" id="PF08386">
    <property type="entry name" value="Abhydrolase_4"/>
    <property type="match status" value="1"/>
</dbReference>
<gene>
    <name evidence="2" type="ORF">ATK36_0054</name>
</gene>
<comment type="caution">
    <text evidence="2">The sequence shown here is derived from an EMBL/GenBank/DDBJ whole genome shotgun (WGS) entry which is preliminary data.</text>
</comment>
<sequence>MKGPFTDSESVKGPFTDLHTDFAVRAAGSFLAGSAGTSAECASVTVPVDYQPGRSELQLVGHQSESVTPYSGTTEMQRRMGGSLLTVKDDRHGSLVKLPYASEVVRFSEAGQPGPAAAPVPEPRP</sequence>